<dbReference type="PANTHER" id="PTHR37489">
    <property type="entry name" value="DUF3500 DOMAIN-CONTAINING PROTEIN"/>
    <property type="match status" value="1"/>
</dbReference>
<dbReference type="EMBL" id="JBFTWV010000001">
    <property type="protein sequence ID" value="KAL2801105.1"/>
    <property type="molecule type" value="Genomic_DNA"/>
</dbReference>
<evidence type="ECO:0000256" key="1">
    <source>
        <dbReference type="SAM" id="MobiDB-lite"/>
    </source>
</evidence>
<name>A0ABR4GRI7_9EURO</name>
<proteinExistence type="predicted"/>
<evidence type="ECO:0000313" key="3">
    <source>
        <dbReference type="Proteomes" id="UP001610563"/>
    </source>
</evidence>
<evidence type="ECO:0000313" key="2">
    <source>
        <dbReference type="EMBL" id="KAL2801105.1"/>
    </source>
</evidence>
<dbReference type="Pfam" id="PF12006">
    <property type="entry name" value="DUF3500"/>
    <property type="match status" value="2"/>
</dbReference>
<dbReference type="PANTHER" id="PTHR37489:SF1">
    <property type="entry name" value="DUF3500 DOMAIN-CONTAINING PROTEIN"/>
    <property type="match status" value="1"/>
</dbReference>
<organism evidence="2 3">
    <name type="scientific">Aspergillus keveii</name>
    <dbReference type="NCBI Taxonomy" id="714993"/>
    <lineage>
        <taxon>Eukaryota</taxon>
        <taxon>Fungi</taxon>
        <taxon>Dikarya</taxon>
        <taxon>Ascomycota</taxon>
        <taxon>Pezizomycotina</taxon>
        <taxon>Eurotiomycetes</taxon>
        <taxon>Eurotiomycetidae</taxon>
        <taxon>Eurotiales</taxon>
        <taxon>Aspergillaceae</taxon>
        <taxon>Aspergillus</taxon>
        <taxon>Aspergillus subgen. Nidulantes</taxon>
    </lineage>
</organism>
<reference evidence="2 3" key="1">
    <citation type="submission" date="2024-07" db="EMBL/GenBank/DDBJ databases">
        <title>Section-level genome sequencing and comparative genomics of Aspergillus sections Usti and Cavernicolus.</title>
        <authorList>
            <consortium name="Lawrence Berkeley National Laboratory"/>
            <person name="Nybo J.L."/>
            <person name="Vesth T.C."/>
            <person name="Theobald S."/>
            <person name="Frisvad J.C."/>
            <person name="Larsen T.O."/>
            <person name="Kjaerboelling I."/>
            <person name="Rothschild-Mancinelli K."/>
            <person name="Lyhne E.K."/>
            <person name="Kogle M.E."/>
            <person name="Barry K."/>
            <person name="Clum A."/>
            <person name="Na H."/>
            <person name="Ledsgaard L."/>
            <person name="Lin J."/>
            <person name="Lipzen A."/>
            <person name="Kuo A."/>
            <person name="Riley R."/>
            <person name="Mondo S."/>
            <person name="Labutti K."/>
            <person name="Haridas S."/>
            <person name="Pangalinan J."/>
            <person name="Salamov A.A."/>
            <person name="Simmons B.A."/>
            <person name="Magnuson J.K."/>
            <person name="Chen J."/>
            <person name="Drula E."/>
            <person name="Henrissat B."/>
            <person name="Wiebenga A."/>
            <person name="Lubbers R.J."/>
            <person name="Gomes A.C."/>
            <person name="Makela M.R."/>
            <person name="Stajich J."/>
            <person name="Grigoriev I.V."/>
            <person name="Mortensen U.H."/>
            <person name="De Vries R.P."/>
            <person name="Baker S.E."/>
            <person name="Andersen M.R."/>
        </authorList>
    </citation>
    <scope>NUCLEOTIDE SEQUENCE [LARGE SCALE GENOMIC DNA]</scope>
    <source>
        <strain evidence="2 3">CBS 209.92</strain>
    </source>
</reference>
<sequence>MPSSSNFRDFVPPPDHPRITGLAKTTPEAYSTLTLARPVVAEIVAGWKANLEKPFYGITSNGTRREGLFEIADEGAPVAEMVACAQRVTQLLTPDELERLSHPVDSDEWRKWSNPEFLIYRTGIRLEDLPDATVAAIHALLRASTSEAGYTRLLAAMKTNRFLGDLCNAVSILNERSYQFTLYGMPSCTEPWGFSLFGHHMCVNIFVMGTQMVASPMFLGAEPNIIDTSPDTHVSVLDAANAAVDLPLSIMRSLPHDLQRAARVYEKLYDDNMPPGRWNPADQRHLAGAFQDNRIIPYEGILASAMPSQQQAHLRTVIASYFEILPAGPFAARMRLVERFWDETYFCWIGGFDTNDSENNGEDGEDGEGQGEAKEGSDAFYYRIQSPVVLIEFDHHSGVFLLNKEPARYHVHTVVRTPNGGDYGRGLLRLVRGDYKK</sequence>
<gene>
    <name evidence="2" type="ORF">BJX66DRAFT_331290</name>
</gene>
<dbReference type="Proteomes" id="UP001610563">
    <property type="component" value="Unassembled WGS sequence"/>
</dbReference>
<feature type="region of interest" description="Disordered" evidence="1">
    <location>
        <begin position="1"/>
        <end position="20"/>
    </location>
</feature>
<protein>
    <submittedName>
        <fullName evidence="2">Uncharacterized protein</fullName>
    </submittedName>
</protein>
<comment type="caution">
    <text evidence="2">The sequence shown here is derived from an EMBL/GenBank/DDBJ whole genome shotgun (WGS) entry which is preliminary data.</text>
</comment>
<accession>A0ABR4GRI7</accession>
<dbReference type="InterPro" id="IPR021889">
    <property type="entry name" value="DUF3500"/>
</dbReference>
<keyword evidence="3" id="KW-1185">Reference proteome</keyword>